<dbReference type="RefSeq" id="WP_012803590.1">
    <property type="nucleotide sequence ID" value="NC_013171.1"/>
</dbReference>
<sequence length="567" mass="65626">MKIKRLSKYLLALILFLLPRISLADSFDSLDMDITIDKNGVGSVEEVWQIDEDERDYTERYKLIENLRGIKIEDFSLTSPSLGKDFSEMDPWDSNLSFEEKAYKYGRSDREDETELIWGIFQYGKNTYKLTYKINPLIIGLEDSDMLFFQFVGENFDPKPERVNINIKGFEPFDRNVKMWGFGLDGDIHNASGNIVLKSTGEVDYTTIMLKFPKGYFNTSYKEDKTFDDYANEAIKGSKWEEREGEANTDPTPWYVKVILPLVLLLGLGSIFLGVRAKKLHFDENNITNDETLKKAKTFKDQYFRDIPYDSHIEDTYLLAEKAYPYEINQGNYMNAFILKWIYDKNIEIEARKEKDKNAKIRILARPSDMGKMEEAFFNIIEKSQEYSKDGLVSNKNIQKYFKKNKEITEDFYEDFLPRSRDGLKSGEYLKDIRFEKKFARTRREGSELEVTPKGVDLYENLIKFRNYLEDYSLIEERDANEVHIWDYFLIYAAIYGISDKVFKNLEKTYPNYSNNSVFNYYMITNSRNYSTMTQANIASFTAAGSGGSTSFGGGGGSFGGGGGGGR</sequence>
<dbReference type="eggNOG" id="COG4907">
    <property type="taxonomic scope" value="Bacteria"/>
</dbReference>
<feature type="signal peptide" evidence="1">
    <location>
        <begin position="1"/>
        <end position="24"/>
    </location>
</feature>
<dbReference type="KEGG" id="apr:Apre_0119"/>
<evidence type="ECO:0000313" key="5">
    <source>
        <dbReference type="Proteomes" id="UP000002294"/>
    </source>
</evidence>
<dbReference type="Pfam" id="PF20990">
    <property type="entry name" value="DUF2207_C"/>
    <property type="match status" value="1"/>
</dbReference>
<dbReference type="Pfam" id="PF09972">
    <property type="entry name" value="DUF2207"/>
    <property type="match status" value="1"/>
</dbReference>
<evidence type="ECO:0000256" key="1">
    <source>
        <dbReference type="SAM" id="SignalP"/>
    </source>
</evidence>
<keyword evidence="5" id="KW-1185">Reference proteome</keyword>
<gene>
    <name evidence="4" type="ordered locus">Apre_0119</name>
</gene>
<dbReference type="STRING" id="525919.Apre_0119"/>
<dbReference type="AlphaFoldDB" id="C7RFB0"/>
<dbReference type="HOGENOM" id="CLU_032539_0_0_9"/>
<organism evidence="4 5">
    <name type="scientific">Anaerococcus prevotii (strain ATCC 9321 / DSM 20548 / JCM 6508 / NCTC 11806 / PC1)</name>
    <name type="common">Peptostreptococcus prevotii</name>
    <name type="synonym">Peptococcus prevotii</name>
    <dbReference type="NCBI Taxonomy" id="525919"/>
    <lineage>
        <taxon>Bacteria</taxon>
        <taxon>Bacillati</taxon>
        <taxon>Bacillota</taxon>
        <taxon>Tissierellia</taxon>
        <taxon>Tissierellales</taxon>
        <taxon>Peptoniphilaceae</taxon>
        <taxon>Anaerococcus</taxon>
    </lineage>
</organism>
<protein>
    <submittedName>
        <fullName evidence="4">Membrane protein</fullName>
    </submittedName>
</protein>
<keyword evidence="1" id="KW-0732">Signal</keyword>
<feature type="domain" description="DUF2207" evidence="2">
    <location>
        <begin position="28"/>
        <end position="190"/>
    </location>
</feature>
<reference evidence="4 5" key="1">
    <citation type="journal article" date="2009" name="Stand. Genomic Sci.">
        <title>Complete genome sequence of Anaerococcus prevotii type strain (PC1).</title>
        <authorList>
            <person name="Labutti K."/>
            <person name="Pukall R."/>
            <person name="Steenblock K."/>
            <person name="Glavina Del Rio T."/>
            <person name="Tice H."/>
            <person name="Copeland A."/>
            <person name="Cheng J.F."/>
            <person name="Lucas S."/>
            <person name="Chen F."/>
            <person name="Nolan M."/>
            <person name="Bruce D."/>
            <person name="Goodwin L."/>
            <person name="Pitluck S."/>
            <person name="Ivanova N."/>
            <person name="Mavromatis K."/>
            <person name="Ovchinnikova G."/>
            <person name="Pati A."/>
            <person name="Chen A."/>
            <person name="Palaniappan K."/>
            <person name="Land M."/>
            <person name="Hauser L."/>
            <person name="Chang Y.J."/>
            <person name="Jeffries C.D."/>
            <person name="Chain P."/>
            <person name="Saunders E."/>
            <person name="Brettin T."/>
            <person name="Detter J.C."/>
            <person name="Han C."/>
            <person name="Goker M."/>
            <person name="Bristow J."/>
            <person name="Eisen J.A."/>
            <person name="Markowitz V."/>
            <person name="Hugenholtz P."/>
            <person name="Kyrpides N.C."/>
            <person name="Klenk H.P."/>
            <person name="Lapidus A."/>
        </authorList>
    </citation>
    <scope>NUCLEOTIDE SEQUENCE [LARGE SCALE GENOMIC DNA]</scope>
    <source>
        <strain evidence="5">ATCC 9321 / DSM 20548 / JCM 6508 / NCTC 11806 / PC1</strain>
    </source>
</reference>
<proteinExistence type="predicted"/>
<feature type="chain" id="PRO_5002983827" evidence="1">
    <location>
        <begin position="25"/>
        <end position="567"/>
    </location>
</feature>
<feature type="domain" description="Predicted membrane protein YciQ-like C-terminal" evidence="3">
    <location>
        <begin position="451"/>
        <end position="506"/>
    </location>
</feature>
<dbReference type="EMBL" id="CP001708">
    <property type="protein sequence ID" value="ACV28171.1"/>
    <property type="molecule type" value="Genomic_DNA"/>
</dbReference>
<evidence type="ECO:0000259" key="2">
    <source>
        <dbReference type="Pfam" id="PF09972"/>
    </source>
</evidence>
<accession>C7RFB0</accession>
<dbReference type="Proteomes" id="UP000002294">
    <property type="component" value="Chromosome"/>
</dbReference>
<evidence type="ECO:0000259" key="3">
    <source>
        <dbReference type="Pfam" id="PF20990"/>
    </source>
</evidence>
<evidence type="ECO:0000313" key="4">
    <source>
        <dbReference type="EMBL" id="ACV28171.1"/>
    </source>
</evidence>
<name>C7RFB0_ANAPD</name>
<dbReference type="InterPro" id="IPR048389">
    <property type="entry name" value="YciQ-like_C"/>
</dbReference>
<dbReference type="InterPro" id="IPR018702">
    <property type="entry name" value="DUF2207"/>
</dbReference>